<evidence type="ECO:0000256" key="6">
    <source>
        <dbReference type="PIRSR" id="PIRSR000138-1"/>
    </source>
</evidence>
<name>A0A501PD28_9PROT</name>
<evidence type="ECO:0000259" key="8">
    <source>
        <dbReference type="PROSITE" id="PS51349"/>
    </source>
</evidence>
<feature type="binding site" evidence="7">
    <location>
        <begin position="77"/>
        <end position="79"/>
    </location>
    <ligand>
        <name>FMN</name>
        <dbReference type="ChEBI" id="CHEBI:58210"/>
    </ligand>
</feature>
<sequence length="381" mass="40654">MAIFAVSDFREAARRRLPDFLFNYIDGGAFEEVTLGRNQADLQSLTLRQRVLRDVSDMDLSVNLFGQELAAPFLLGPVGLAGMAARRGEVQAARAAAAAGVPFCLSTVSTCSLQEVTQGAGSPPWFQLYITRDRSITEALLDQAIETKCTALVVTVDMPMSGIRYRDFRSGMSGAPGLKGQARRLFQALCRPSWSWDVGLMGRPHGFGNIAPFMGGNTGMEDFVSWVAGNFDPTVTWKDIDHIRSRWSGPLLIKGILDPEDAQTACAAGVDGIIVSNHGGRQLDSAPSTASVLPSIVKAVDGKATVLADGGVRTGADVVKMLALGAQGVFLGRAWAYALAAGGQDGVARMIDLLMTEMRVTMALTGVAQVQEICSKVLVRQ</sequence>
<feature type="domain" description="FMN hydroxy acid dehydrogenase" evidence="8">
    <location>
        <begin position="1"/>
        <end position="381"/>
    </location>
</feature>
<comment type="similarity">
    <text evidence="5">Belongs to the FMN-dependent alpha-hydroxy acid dehydrogenase family.</text>
</comment>
<keyword evidence="10" id="KW-1185">Reference proteome</keyword>
<dbReference type="PIRSF" id="PIRSF000138">
    <property type="entry name" value="Al-hdrx_acd_dh"/>
    <property type="match status" value="1"/>
</dbReference>
<dbReference type="CDD" id="cd02809">
    <property type="entry name" value="alpha_hydroxyacid_oxid_FMN"/>
    <property type="match status" value="1"/>
</dbReference>
<dbReference type="NCBIfam" id="NF008398">
    <property type="entry name" value="PRK11197.1"/>
    <property type="match status" value="1"/>
</dbReference>
<comment type="cofactor">
    <cofactor evidence="1">
        <name>FMN</name>
        <dbReference type="ChEBI" id="CHEBI:58210"/>
    </cofactor>
</comment>
<feature type="active site" description="Proton acceptor" evidence="6">
    <location>
        <position position="278"/>
    </location>
</feature>
<dbReference type="GO" id="GO:0004459">
    <property type="term" value="F:L-lactate dehydrogenase (NAD+) activity"/>
    <property type="evidence" value="ECO:0007669"/>
    <property type="project" value="UniProtKB-EC"/>
</dbReference>
<evidence type="ECO:0000256" key="5">
    <source>
        <dbReference type="ARBA" id="ARBA00024042"/>
    </source>
</evidence>
<evidence type="ECO:0000256" key="4">
    <source>
        <dbReference type="ARBA" id="ARBA00023002"/>
    </source>
</evidence>
<dbReference type="PANTHER" id="PTHR10578">
    <property type="entry name" value="S -2-HYDROXY-ACID OXIDASE-RELATED"/>
    <property type="match status" value="1"/>
</dbReference>
<comment type="caution">
    <text evidence="9">The sequence shown here is derived from an EMBL/GenBank/DDBJ whole genome shotgun (WGS) entry which is preliminary data.</text>
</comment>
<dbReference type="EMBL" id="VFIY01000018">
    <property type="protein sequence ID" value="TPD57907.1"/>
    <property type="molecule type" value="Genomic_DNA"/>
</dbReference>
<evidence type="ECO:0000256" key="3">
    <source>
        <dbReference type="ARBA" id="ARBA00022643"/>
    </source>
</evidence>
<dbReference type="InterPro" id="IPR013785">
    <property type="entry name" value="Aldolase_TIM"/>
</dbReference>
<feature type="binding site" evidence="7">
    <location>
        <position position="164"/>
    </location>
    <ligand>
        <name>glyoxylate</name>
        <dbReference type="ChEBI" id="CHEBI:36655"/>
    </ligand>
</feature>
<dbReference type="FunFam" id="3.20.20.70:FF:000029">
    <property type="entry name" value="L-lactate dehydrogenase"/>
    <property type="match status" value="1"/>
</dbReference>
<evidence type="ECO:0000256" key="7">
    <source>
        <dbReference type="PIRSR" id="PIRSR000138-2"/>
    </source>
</evidence>
<accession>A0A501PD28</accession>
<feature type="binding site" evidence="7">
    <location>
        <position position="106"/>
    </location>
    <ligand>
        <name>FMN</name>
        <dbReference type="ChEBI" id="CHEBI:58210"/>
    </ligand>
</feature>
<evidence type="ECO:0000313" key="9">
    <source>
        <dbReference type="EMBL" id="TPD57907.1"/>
    </source>
</evidence>
<feature type="binding site" evidence="7">
    <location>
        <position position="155"/>
    </location>
    <ligand>
        <name>FMN</name>
        <dbReference type="ChEBI" id="CHEBI:58210"/>
    </ligand>
</feature>
<feature type="binding site" evidence="7">
    <location>
        <begin position="332"/>
        <end position="333"/>
    </location>
    <ligand>
        <name>FMN</name>
        <dbReference type="ChEBI" id="CHEBI:58210"/>
    </ligand>
</feature>
<dbReference type="GO" id="GO:0010181">
    <property type="term" value="F:FMN binding"/>
    <property type="evidence" value="ECO:0007669"/>
    <property type="project" value="InterPro"/>
</dbReference>
<feature type="binding site" evidence="7">
    <location>
        <position position="254"/>
    </location>
    <ligand>
        <name>FMN</name>
        <dbReference type="ChEBI" id="CHEBI:58210"/>
    </ligand>
</feature>
<evidence type="ECO:0000256" key="1">
    <source>
        <dbReference type="ARBA" id="ARBA00001917"/>
    </source>
</evidence>
<feature type="binding site" evidence="7">
    <location>
        <position position="281"/>
    </location>
    <ligand>
        <name>glyoxylate</name>
        <dbReference type="ChEBI" id="CHEBI:36655"/>
    </ligand>
</feature>
<dbReference type="RefSeq" id="WP_139942223.1">
    <property type="nucleotide sequence ID" value="NZ_JBHSYP010000005.1"/>
</dbReference>
<feature type="binding site" evidence="7">
    <location>
        <position position="24"/>
    </location>
    <ligand>
        <name>glyoxylate</name>
        <dbReference type="ChEBI" id="CHEBI:36655"/>
    </ligand>
</feature>
<organism evidence="9 10">
    <name type="scientific">Emcibacter nanhaiensis</name>
    <dbReference type="NCBI Taxonomy" id="1505037"/>
    <lineage>
        <taxon>Bacteria</taxon>
        <taxon>Pseudomonadati</taxon>
        <taxon>Pseudomonadota</taxon>
        <taxon>Alphaproteobacteria</taxon>
        <taxon>Emcibacterales</taxon>
        <taxon>Emcibacteraceae</taxon>
        <taxon>Emcibacter</taxon>
    </lineage>
</organism>
<dbReference type="InterPro" id="IPR008259">
    <property type="entry name" value="FMN_hydac_DH_AS"/>
</dbReference>
<reference evidence="10" key="1">
    <citation type="submission" date="2019-06" db="EMBL/GenBank/DDBJ databases">
        <title>The complete genome of Emcibacter congregatus ZYLT.</title>
        <authorList>
            <person name="Zhao Z."/>
        </authorList>
    </citation>
    <scope>NUCLEOTIDE SEQUENCE [LARGE SCALE GENOMIC DNA]</scope>
    <source>
        <strain evidence="10">MCCC 1A06723</strain>
    </source>
</reference>
<feature type="binding site" evidence="7">
    <location>
        <position position="127"/>
    </location>
    <ligand>
        <name>FMN</name>
        <dbReference type="ChEBI" id="CHEBI:58210"/>
    </ligand>
</feature>
<keyword evidence="3 7" id="KW-0288">FMN</keyword>
<dbReference type="Proteomes" id="UP000319148">
    <property type="component" value="Unassembled WGS sequence"/>
</dbReference>
<dbReference type="AlphaFoldDB" id="A0A501PD28"/>
<dbReference type="GO" id="GO:0009060">
    <property type="term" value="P:aerobic respiration"/>
    <property type="evidence" value="ECO:0007669"/>
    <property type="project" value="TreeGrafter"/>
</dbReference>
<dbReference type="PROSITE" id="PS00557">
    <property type="entry name" value="FMN_HYDROXY_ACID_DH_1"/>
    <property type="match status" value="1"/>
</dbReference>
<feature type="binding site" evidence="7">
    <location>
        <begin position="309"/>
        <end position="313"/>
    </location>
    <ligand>
        <name>FMN</name>
        <dbReference type="ChEBI" id="CHEBI:58210"/>
    </ligand>
</feature>
<evidence type="ECO:0000256" key="2">
    <source>
        <dbReference type="ARBA" id="ARBA00022630"/>
    </source>
</evidence>
<dbReference type="Pfam" id="PF01070">
    <property type="entry name" value="FMN_dh"/>
    <property type="match status" value="1"/>
</dbReference>
<feature type="binding site" evidence="7">
    <location>
        <position position="276"/>
    </location>
    <ligand>
        <name>FMN</name>
        <dbReference type="ChEBI" id="CHEBI:58210"/>
    </ligand>
</feature>
<dbReference type="InterPro" id="IPR000262">
    <property type="entry name" value="FMN-dep_DH"/>
</dbReference>
<dbReference type="PROSITE" id="PS51349">
    <property type="entry name" value="FMN_HYDROXY_ACID_DH_2"/>
    <property type="match status" value="1"/>
</dbReference>
<keyword evidence="4 9" id="KW-0560">Oxidoreductase</keyword>
<proteinExistence type="inferred from homology"/>
<dbReference type="SUPFAM" id="SSF51395">
    <property type="entry name" value="FMN-linked oxidoreductases"/>
    <property type="match status" value="1"/>
</dbReference>
<dbReference type="OrthoDB" id="9770452at2"/>
<dbReference type="PANTHER" id="PTHR10578:SF85">
    <property type="entry name" value="L-LACTATE DEHYDROGENASE"/>
    <property type="match status" value="1"/>
</dbReference>
<dbReference type="EC" id="1.1.1.27" evidence="9"/>
<dbReference type="InterPro" id="IPR037396">
    <property type="entry name" value="FMN_HAD"/>
</dbReference>
<dbReference type="Gene3D" id="3.20.20.70">
    <property type="entry name" value="Aldolase class I"/>
    <property type="match status" value="1"/>
</dbReference>
<feature type="binding site" evidence="7">
    <location>
        <position position="278"/>
    </location>
    <ligand>
        <name>glyoxylate</name>
        <dbReference type="ChEBI" id="CHEBI:36655"/>
    </ligand>
</feature>
<protein>
    <submittedName>
        <fullName evidence="9">L-lactate dehydrogenase</fullName>
        <ecNumber evidence="9">1.1.1.27</ecNumber>
    </submittedName>
</protein>
<keyword evidence="2 7" id="KW-0285">Flavoprotein</keyword>
<feature type="binding site" evidence="7">
    <location>
        <position position="129"/>
    </location>
    <ligand>
        <name>glyoxylate</name>
        <dbReference type="ChEBI" id="CHEBI:36655"/>
    </ligand>
</feature>
<dbReference type="GO" id="GO:0005886">
    <property type="term" value="C:plasma membrane"/>
    <property type="evidence" value="ECO:0007669"/>
    <property type="project" value="TreeGrafter"/>
</dbReference>
<dbReference type="InterPro" id="IPR012133">
    <property type="entry name" value="Alpha-hydoxy_acid_DH_FMN"/>
</dbReference>
<gene>
    <name evidence="9" type="ORF">FIV46_17580</name>
</gene>
<evidence type="ECO:0000313" key="10">
    <source>
        <dbReference type="Proteomes" id="UP000319148"/>
    </source>
</evidence>